<dbReference type="SMART" id="SM00363">
    <property type="entry name" value="S4"/>
    <property type="match status" value="1"/>
</dbReference>
<dbReference type="KEGG" id="naf:GQ61_05735"/>
<dbReference type="NCBIfam" id="TIGR00093">
    <property type="entry name" value="pseudouridine synthase"/>
    <property type="match status" value="1"/>
</dbReference>
<dbReference type="GO" id="GO:0120159">
    <property type="term" value="F:rRNA pseudouridine synthase activity"/>
    <property type="evidence" value="ECO:0007669"/>
    <property type="project" value="UniProtKB-ARBA"/>
</dbReference>
<dbReference type="OrthoDB" id="9807213at2"/>
<dbReference type="PANTHER" id="PTHR47683:SF3">
    <property type="entry name" value="RIBOSOMAL LARGE SUBUNIT PSEUDOURIDINE SYNTHASE B"/>
    <property type="match status" value="1"/>
</dbReference>
<evidence type="ECO:0000256" key="3">
    <source>
        <dbReference type="ARBA" id="ARBA00022884"/>
    </source>
</evidence>
<dbReference type="GO" id="GO:0003723">
    <property type="term" value="F:RNA binding"/>
    <property type="evidence" value="ECO:0007669"/>
    <property type="project" value="UniProtKB-KW"/>
</dbReference>
<dbReference type="RefSeq" id="WP_085784369.1">
    <property type="nucleotide sequence ID" value="NZ_CP008743.1"/>
</dbReference>
<gene>
    <name evidence="8" type="ORF">GQ61_05735</name>
</gene>
<evidence type="ECO:0000313" key="9">
    <source>
        <dbReference type="Proteomes" id="UP000237351"/>
    </source>
</evidence>
<keyword evidence="3 5" id="KW-0694">RNA-binding</keyword>
<dbReference type="Gene3D" id="3.10.290.10">
    <property type="entry name" value="RNA-binding S4 domain"/>
    <property type="match status" value="1"/>
</dbReference>
<dbReference type="InterPro" id="IPR036986">
    <property type="entry name" value="S4_RNA-bd_sf"/>
</dbReference>
<dbReference type="Proteomes" id="UP000237351">
    <property type="component" value="Chromosome"/>
</dbReference>
<evidence type="ECO:0000313" key="8">
    <source>
        <dbReference type="EMBL" id="ARN84870.1"/>
    </source>
</evidence>
<evidence type="ECO:0000259" key="7">
    <source>
        <dbReference type="SMART" id="SM00363"/>
    </source>
</evidence>
<dbReference type="Gene3D" id="3.30.70.580">
    <property type="entry name" value="Pseudouridine synthase I, catalytic domain, N-terminal subdomain"/>
    <property type="match status" value="1"/>
</dbReference>
<dbReference type="PANTHER" id="PTHR47683">
    <property type="entry name" value="PSEUDOURIDINE SYNTHASE FAMILY PROTEIN-RELATED"/>
    <property type="match status" value="1"/>
</dbReference>
<dbReference type="SUPFAM" id="SSF55120">
    <property type="entry name" value="Pseudouridine synthase"/>
    <property type="match status" value="1"/>
</dbReference>
<evidence type="ECO:0000256" key="6">
    <source>
        <dbReference type="RuleBase" id="RU003887"/>
    </source>
</evidence>
<dbReference type="InterPro" id="IPR002942">
    <property type="entry name" value="S4_RNA-bd"/>
</dbReference>
<dbReference type="GO" id="GO:0000455">
    <property type="term" value="P:enzyme-directed rRNA pseudouridine synthesis"/>
    <property type="evidence" value="ECO:0007669"/>
    <property type="project" value="UniProtKB-ARBA"/>
</dbReference>
<evidence type="ECO:0000256" key="1">
    <source>
        <dbReference type="ARBA" id="ARBA00000073"/>
    </source>
</evidence>
<dbReference type="InterPro" id="IPR000748">
    <property type="entry name" value="PsdUridine_synth_RsuA/RluB/E/F"/>
</dbReference>
<dbReference type="InterPro" id="IPR020103">
    <property type="entry name" value="PsdUridine_synth_cat_dom_sf"/>
</dbReference>
<dbReference type="CDD" id="cd00165">
    <property type="entry name" value="S4"/>
    <property type="match status" value="1"/>
</dbReference>
<feature type="domain" description="RNA-binding S4" evidence="7">
    <location>
        <begin position="7"/>
        <end position="67"/>
    </location>
</feature>
<dbReference type="AlphaFoldDB" id="A0A1W6N4R5"/>
<dbReference type="EC" id="5.4.99.-" evidence="6"/>
<dbReference type="InterPro" id="IPR006145">
    <property type="entry name" value="PsdUridine_synth_RsuA/RluA"/>
</dbReference>
<dbReference type="Pfam" id="PF01479">
    <property type="entry name" value="S4"/>
    <property type="match status" value="1"/>
</dbReference>
<sequence>MSDPHRHRLAKVIAQRGVCSRREAERWIVEGRVHVNGVRVETPATLVSETDIILIDQKPLRSKPVIRLWLYHKPCGLITTHRDPQGRPTVFDQLKSLGPHILSVGRLDLNSEGLLLLTNHGPLARLLEHPSTGLKRTYRVRVQGTLNEQKLNRLRKGMVVEGIHYAPAEVVLDSTPGSSNVWVKMTLTEGKNREIRRLMEAIDCQVNRLIRLSYGPFNLGALPLNGVKEVAEKDFQKFLSKREDDA</sequence>
<protein>
    <recommendedName>
        <fullName evidence="6">Pseudouridine synthase</fullName>
        <ecNumber evidence="6">5.4.99.-</ecNumber>
    </recommendedName>
</protein>
<evidence type="ECO:0000256" key="5">
    <source>
        <dbReference type="PROSITE-ProRule" id="PRU00182"/>
    </source>
</evidence>
<dbReference type="Gene3D" id="3.30.70.1560">
    <property type="entry name" value="Alpha-L RNA-binding motif"/>
    <property type="match status" value="1"/>
</dbReference>
<organism evidence="8 9">
    <name type="scientific">Candidatus Nucleicultrix amoebiphila FS5</name>
    <dbReference type="NCBI Taxonomy" id="1414854"/>
    <lineage>
        <taxon>Bacteria</taxon>
        <taxon>Pseudomonadati</taxon>
        <taxon>Pseudomonadota</taxon>
        <taxon>Alphaproteobacteria</taxon>
        <taxon>Holosporales</taxon>
        <taxon>Candidatus Nucleicultricaceae</taxon>
        <taxon>Candidatus Nucleicultrix</taxon>
    </lineage>
</organism>
<keyword evidence="9" id="KW-1185">Reference proteome</keyword>
<dbReference type="InterPro" id="IPR042092">
    <property type="entry name" value="PsdUridine_s_RsuA/RluB/E/F_cat"/>
</dbReference>
<dbReference type="STRING" id="1414854.GQ61_05735"/>
<comment type="similarity">
    <text evidence="2 6">Belongs to the pseudouridine synthase RsuA family.</text>
</comment>
<dbReference type="InterPro" id="IPR018496">
    <property type="entry name" value="PsdUridine_synth_RsuA/RluB_CS"/>
</dbReference>
<evidence type="ECO:0000256" key="2">
    <source>
        <dbReference type="ARBA" id="ARBA00008348"/>
    </source>
</evidence>
<dbReference type="SUPFAM" id="SSF55174">
    <property type="entry name" value="Alpha-L RNA-binding motif"/>
    <property type="match status" value="1"/>
</dbReference>
<dbReference type="InterPro" id="IPR050343">
    <property type="entry name" value="RsuA_PseudoU_synthase"/>
</dbReference>
<dbReference type="InterPro" id="IPR020094">
    <property type="entry name" value="TruA/RsuA/RluB/E/F_N"/>
</dbReference>
<keyword evidence="4 6" id="KW-0413">Isomerase</keyword>
<name>A0A1W6N4R5_9PROT</name>
<dbReference type="Pfam" id="PF00849">
    <property type="entry name" value="PseudoU_synth_2"/>
    <property type="match status" value="1"/>
</dbReference>
<dbReference type="PROSITE" id="PS01149">
    <property type="entry name" value="PSI_RSU"/>
    <property type="match status" value="1"/>
</dbReference>
<comment type="catalytic activity">
    <reaction evidence="1">
        <text>a uridine in RNA = a pseudouridine in RNA</text>
        <dbReference type="Rhea" id="RHEA:48348"/>
        <dbReference type="Rhea" id="RHEA-COMP:12068"/>
        <dbReference type="Rhea" id="RHEA-COMP:12069"/>
        <dbReference type="ChEBI" id="CHEBI:65314"/>
        <dbReference type="ChEBI" id="CHEBI:65315"/>
    </reaction>
</comment>
<reference evidence="8 9" key="1">
    <citation type="submission" date="2014-06" db="EMBL/GenBank/DDBJ databases">
        <title>The genome of the endonuclear symbiont Nucleicultrix amoebiphila.</title>
        <authorList>
            <person name="Schulz F."/>
            <person name="Horn M."/>
        </authorList>
    </citation>
    <scope>NUCLEOTIDE SEQUENCE [LARGE SCALE GENOMIC DNA]</scope>
    <source>
        <strain evidence="8 9">FS5</strain>
    </source>
</reference>
<dbReference type="PROSITE" id="PS50889">
    <property type="entry name" value="S4"/>
    <property type="match status" value="1"/>
</dbReference>
<dbReference type="EMBL" id="CP008743">
    <property type="protein sequence ID" value="ARN84870.1"/>
    <property type="molecule type" value="Genomic_DNA"/>
</dbReference>
<accession>A0A1W6N4R5</accession>
<proteinExistence type="inferred from homology"/>
<evidence type="ECO:0000256" key="4">
    <source>
        <dbReference type="ARBA" id="ARBA00023235"/>
    </source>
</evidence>